<dbReference type="AlphaFoldDB" id="A0AAD6PHJ1"/>
<organism evidence="2 3">
    <name type="scientific">Salix udensis</name>
    <dbReference type="NCBI Taxonomy" id="889485"/>
    <lineage>
        <taxon>Eukaryota</taxon>
        <taxon>Viridiplantae</taxon>
        <taxon>Streptophyta</taxon>
        <taxon>Embryophyta</taxon>
        <taxon>Tracheophyta</taxon>
        <taxon>Spermatophyta</taxon>
        <taxon>Magnoliopsida</taxon>
        <taxon>eudicotyledons</taxon>
        <taxon>Gunneridae</taxon>
        <taxon>Pentapetalae</taxon>
        <taxon>rosids</taxon>
        <taxon>fabids</taxon>
        <taxon>Malpighiales</taxon>
        <taxon>Salicaceae</taxon>
        <taxon>Saliceae</taxon>
        <taxon>Salix</taxon>
    </lineage>
</organism>
<comment type="caution">
    <text evidence="2">The sequence shown here is derived from an EMBL/GenBank/DDBJ whole genome shotgun (WGS) entry which is preliminary data.</text>
</comment>
<name>A0AAD6PHJ1_9ROSI</name>
<evidence type="ECO:0000313" key="3">
    <source>
        <dbReference type="Proteomes" id="UP001162972"/>
    </source>
</evidence>
<evidence type="ECO:0000256" key="1">
    <source>
        <dbReference type="SAM" id="MobiDB-lite"/>
    </source>
</evidence>
<accession>A0AAD6PHJ1</accession>
<reference evidence="2 3" key="1">
    <citation type="journal article" date="2023" name="Int. J. Mol. Sci.">
        <title>De Novo Assembly and Annotation of 11 Diverse Shrub Willow (Salix) Genomes Reveals Novel Gene Organization in Sex-Linked Regions.</title>
        <authorList>
            <person name="Hyden B."/>
            <person name="Feng K."/>
            <person name="Yates T.B."/>
            <person name="Jawdy S."/>
            <person name="Cereghino C."/>
            <person name="Smart L.B."/>
            <person name="Muchero W."/>
        </authorList>
    </citation>
    <scope>NUCLEOTIDE SEQUENCE [LARGE SCALE GENOMIC DNA]</scope>
    <source>
        <tissue evidence="2">Shoot tip</tissue>
    </source>
</reference>
<dbReference type="EMBL" id="JAPFFJ010000004">
    <property type="protein sequence ID" value="KAJ6428593.1"/>
    <property type="molecule type" value="Genomic_DNA"/>
</dbReference>
<sequence>MIDSHVQIFSFFILANQLLQYWERSKIKEDASGAPSKAKVSNKRWEERETISVTAMLEALKDDHDAFTVVIGSRASVLDGEDDGDANHQRNGQVYAVEAPCFGGRFLYPRILMCFWLSRRKRSRIEQSLQQPRTQQRIRARDDEDQAPPEAPKKWRDYSVEFHFPDQPNDELTPPLLQPIEVSFSYPNRDDFKLSNVDMGTRDLVPGEVRRSQKLRIGKALCGSSYNG</sequence>
<proteinExistence type="predicted"/>
<keyword evidence="3" id="KW-1185">Reference proteome</keyword>
<dbReference type="Proteomes" id="UP001162972">
    <property type="component" value="Chromosome 8"/>
</dbReference>
<feature type="region of interest" description="Disordered" evidence="1">
    <location>
        <begin position="126"/>
        <end position="154"/>
    </location>
</feature>
<gene>
    <name evidence="2" type="ORF">OIU84_020302</name>
</gene>
<feature type="compositionally biased region" description="Polar residues" evidence="1">
    <location>
        <begin position="126"/>
        <end position="137"/>
    </location>
</feature>
<evidence type="ECO:0000313" key="2">
    <source>
        <dbReference type="EMBL" id="KAJ6428593.1"/>
    </source>
</evidence>
<protein>
    <submittedName>
        <fullName evidence="2">Uncharacterized protein</fullName>
    </submittedName>
</protein>